<dbReference type="Gene3D" id="3.40.710.10">
    <property type="entry name" value="DD-peptidase/beta-lactamase superfamily"/>
    <property type="match status" value="2"/>
</dbReference>
<dbReference type="InterPro" id="IPR000667">
    <property type="entry name" value="Peptidase_S13"/>
</dbReference>
<reference evidence="3" key="1">
    <citation type="journal article" date="2014" name="Int. J. Syst. Evol. Microbiol.">
        <title>Complete genome sequence of Corynebacterium casei LMG S-19264T (=DSM 44701T), isolated from a smear-ripened cheese.</title>
        <authorList>
            <consortium name="US DOE Joint Genome Institute (JGI-PGF)"/>
            <person name="Walter F."/>
            <person name="Albersmeier A."/>
            <person name="Kalinowski J."/>
            <person name="Ruckert C."/>
        </authorList>
    </citation>
    <scope>NUCLEOTIDE SEQUENCE</scope>
    <source>
        <strain evidence="3">KCTC 32501</strain>
    </source>
</reference>
<evidence type="ECO:0000256" key="1">
    <source>
        <dbReference type="ARBA" id="ARBA00006096"/>
    </source>
</evidence>
<protein>
    <submittedName>
        <fullName evidence="3">Peptidase</fullName>
    </submittedName>
</protein>
<dbReference type="GO" id="GO:0000270">
    <property type="term" value="P:peptidoglycan metabolic process"/>
    <property type="evidence" value="ECO:0007669"/>
    <property type="project" value="TreeGrafter"/>
</dbReference>
<evidence type="ECO:0000313" key="4">
    <source>
        <dbReference type="Proteomes" id="UP000614287"/>
    </source>
</evidence>
<dbReference type="NCBIfam" id="TIGR00666">
    <property type="entry name" value="PBP4"/>
    <property type="match status" value="1"/>
</dbReference>
<comment type="similarity">
    <text evidence="1">Belongs to the peptidase S13 family.</text>
</comment>
<evidence type="ECO:0000313" key="3">
    <source>
        <dbReference type="EMBL" id="GHA63812.1"/>
    </source>
</evidence>
<dbReference type="EMBL" id="BMZG01000001">
    <property type="protein sequence ID" value="GHA63812.1"/>
    <property type="molecule type" value="Genomic_DNA"/>
</dbReference>
<keyword evidence="2" id="KW-0378">Hydrolase</keyword>
<organism evidence="3 4">
    <name type="scientific">Formosimonas limnophila</name>
    <dbReference type="NCBI Taxonomy" id="1384487"/>
    <lineage>
        <taxon>Bacteria</taxon>
        <taxon>Pseudomonadati</taxon>
        <taxon>Pseudomonadota</taxon>
        <taxon>Betaproteobacteria</taxon>
        <taxon>Burkholderiales</taxon>
        <taxon>Burkholderiaceae</taxon>
        <taxon>Formosimonas</taxon>
    </lineage>
</organism>
<name>A0A8J3CF77_9BURK</name>
<evidence type="ECO:0000256" key="2">
    <source>
        <dbReference type="ARBA" id="ARBA00022801"/>
    </source>
</evidence>
<dbReference type="PRINTS" id="PR00922">
    <property type="entry name" value="DADACBPTASE3"/>
</dbReference>
<dbReference type="GO" id="GO:0004185">
    <property type="term" value="F:serine-type carboxypeptidase activity"/>
    <property type="evidence" value="ECO:0007669"/>
    <property type="project" value="InterPro"/>
</dbReference>
<reference evidence="3" key="2">
    <citation type="submission" date="2020-09" db="EMBL/GenBank/DDBJ databases">
        <authorList>
            <person name="Sun Q."/>
            <person name="Kim S."/>
        </authorList>
    </citation>
    <scope>NUCLEOTIDE SEQUENCE</scope>
    <source>
        <strain evidence="3">KCTC 32501</strain>
    </source>
</reference>
<proteinExistence type="inferred from homology"/>
<dbReference type="Pfam" id="PF02113">
    <property type="entry name" value="Peptidase_S13"/>
    <property type="match status" value="1"/>
</dbReference>
<comment type="caution">
    <text evidence="3">The sequence shown here is derived from an EMBL/GenBank/DDBJ whole genome shotgun (WGS) entry which is preliminary data.</text>
</comment>
<keyword evidence="4" id="KW-1185">Reference proteome</keyword>
<dbReference type="InterPro" id="IPR012338">
    <property type="entry name" value="Beta-lactam/transpept-like"/>
</dbReference>
<dbReference type="Proteomes" id="UP000614287">
    <property type="component" value="Unassembled WGS sequence"/>
</dbReference>
<dbReference type="SUPFAM" id="SSF56601">
    <property type="entry name" value="beta-lactamase/transpeptidase-like"/>
    <property type="match status" value="1"/>
</dbReference>
<sequence>MFASLTFGLTAAAQEPSFGVKSDLISAQKIFVPTAYKTGVAPFQMSFYAQPINQTKPILSLNAQRSQNPASVIKLITSYAALNTLGADYQWRTQLLTTEQPDVQGTLHAPLYLKGSGDPQLVIEKIEQLVAGLVKSGVRNVQSPIIVDRSIFKDERQDAASFDGEPSMPYNAQPDAALMNYRAISFNFDPATRSVSAIPNLHEYPVITAVQWIDGACPNTGWKSTVRLNVSAQSAMVSGRYYSDCGSNQWHVHAYQMTANDYVQRVFGTLMKRRQSVSEGVTPKNALPVAEVYSNPLPLVLKDMNGFSNNVMARQIYLSLSAKQNGIGSLTDSAAAVRDVLRQKGLLFQGLNMGNGSGLSRQTRVRAVDLGQLLVNAANDEPFVNSLPILGVSGTVKNRLLDSDMVGRGRIKTGTLDTVRAIAGYIDGKSGQRYAIVSIIEGPNAQTVAAKKLHDEFMIWVGNQ</sequence>
<accession>A0A8J3CF77</accession>
<dbReference type="AlphaFoldDB" id="A0A8J3CF77"/>
<dbReference type="Gene3D" id="3.50.80.20">
    <property type="entry name" value="D-Ala-D-Ala carboxypeptidase C, peptidase S13"/>
    <property type="match status" value="1"/>
</dbReference>
<dbReference type="GO" id="GO:0006508">
    <property type="term" value="P:proteolysis"/>
    <property type="evidence" value="ECO:0007669"/>
    <property type="project" value="InterPro"/>
</dbReference>
<dbReference type="PANTHER" id="PTHR30023">
    <property type="entry name" value="D-ALANYL-D-ALANINE CARBOXYPEPTIDASE"/>
    <property type="match status" value="1"/>
</dbReference>
<gene>
    <name evidence="3" type="primary">dacB</name>
    <name evidence="3" type="ORF">GCM10009007_00100</name>
</gene>
<dbReference type="PANTHER" id="PTHR30023:SF0">
    <property type="entry name" value="PENICILLIN-SENSITIVE CARBOXYPEPTIDASE A"/>
    <property type="match status" value="1"/>
</dbReference>